<evidence type="ECO:0000259" key="8">
    <source>
        <dbReference type="PROSITE" id="PS50885"/>
    </source>
</evidence>
<evidence type="ECO:0000256" key="7">
    <source>
        <dbReference type="SAM" id="Phobius"/>
    </source>
</evidence>
<dbReference type="InterPro" id="IPR003594">
    <property type="entry name" value="HATPase_dom"/>
</dbReference>
<protein>
    <submittedName>
        <fullName evidence="9">Histidine kinase</fullName>
    </submittedName>
</protein>
<feature type="transmembrane region" description="Helical" evidence="7">
    <location>
        <begin position="20"/>
        <end position="39"/>
    </location>
</feature>
<proteinExistence type="predicted"/>
<comment type="subcellular location">
    <subcellularLocation>
        <location evidence="1">Cell membrane</location>
        <topology evidence="1">Multi-pass membrane protein</topology>
    </subcellularLocation>
</comment>
<dbReference type="Pfam" id="PF00672">
    <property type="entry name" value="HAMP"/>
    <property type="match status" value="1"/>
</dbReference>
<keyword evidence="6 7" id="KW-0472">Membrane</keyword>
<keyword evidence="10" id="KW-1185">Reference proteome</keyword>
<dbReference type="PANTHER" id="PTHR34220">
    <property type="entry name" value="SENSOR HISTIDINE KINASE YPDA"/>
    <property type="match status" value="1"/>
</dbReference>
<dbReference type="EMBL" id="JBHLVF010000064">
    <property type="protein sequence ID" value="MFC0396707.1"/>
    <property type="molecule type" value="Genomic_DNA"/>
</dbReference>
<evidence type="ECO:0000256" key="2">
    <source>
        <dbReference type="ARBA" id="ARBA00022475"/>
    </source>
</evidence>
<dbReference type="Gene3D" id="6.10.340.10">
    <property type="match status" value="1"/>
</dbReference>
<dbReference type="CDD" id="cd06225">
    <property type="entry name" value="HAMP"/>
    <property type="match status" value="1"/>
</dbReference>
<dbReference type="InterPro" id="IPR010559">
    <property type="entry name" value="Sig_transdc_His_kin_internal"/>
</dbReference>
<dbReference type="PANTHER" id="PTHR34220:SF7">
    <property type="entry name" value="SENSOR HISTIDINE KINASE YPDA"/>
    <property type="match status" value="1"/>
</dbReference>
<evidence type="ECO:0000256" key="5">
    <source>
        <dbReference type="ARBA" id="ARBA00022777"/>
    </source>
</evidence>
<keyword evidence="5 9" id="KW-0418">Kinase</keyword>
<feature type="transmembrane region" description="Helical" evidence="7">
    <location>
        <begin position="323"/>
        <end position="347"/>
    </location>
</feature>
<evidence type="ECO:0000313" key="10">
    <source>
        <dbReference type="Proteomes" id="UP001589818"/>
    </source>
</evidence>
<keyword evidence="7" id="KW-0812">Transmembrane</keyword>
<keyword evidence="7" id="KW-1133">Transmembrane helix</keyword>
<reference evidence="9 10" key="1">
    <citation type="submission" date="2024-09" db="EMBL/GenBank/DDBJ databases">
        <authorList>
            <person name="Sun Q."/>
            <person name="Mori K."/>
        </authorList>
    </citation>
    <scope>NUCLEOTIDE SEQUENCE [LARGE SCALE GENOMIC DNA]</scope>
    <source>
        <strain evidence="9 10">CCM 4839</strain>
    </source>
</reference>
<organism evidence="9 10">
    <name type="scientific">Paenibacillus mendelii</name>
    <dbReference type="NCBI Taxonomy" id="206163"/>
    <lineage>
        <taxon>Bacteria</taxon>
        <taxon>Bacillati</taxon>
        <taxon>Bacillota</taxon>
        <taxon>Bacilli</taxon>
        <taxon>Bacillales</taxon>
        <taxon>Paenibacillaceae</taxon>
        <taxon>Paenibacillus</taxon>
    </lineage>
</organism>
<dbReference type="SUPFAM" id="SSF55874">
    <property type="entry name" value="ATPase domain of HSP90 chaperone/DNA topoisomerase II/histidine kinase"/>
    <property type="match status" value="1"/>
</dbReference>
<dbReference type="SUPFAM" id="SSF158472">
    <property type="entry name" value="HAMP domain-like"/>
    <property type="match status" value="1"/>
</dbReference>
<dbReference type="InterPro" id="IPR036890">
    <property type="entry name" value="HATPase_C_sf"/>
</dbReference>
<keyword evidence="4" id="KW-0808">Transferase</keyword>
<accession>A0ABV6JM00</accession>
<dbReference type="Gene3D" id="3.30.565.10">
    <property type="entry name" value="Histidine kinase-like ATPase, C-terminal domain"/>
    <property type="match status" value="1"/>
</dbReference>
<gene>
    <name evidence="9" type="ORF">ACFFJ8_35825</name>
</gene>
<dbReference type="InterPro" id="IPR003660">
    <property type="entry name" value="HAMP_dom"/>
</dbReference>
<dbReference type="InterPro" id="IPR050640">
    <property type="entry name" value="Bact_2-comp_sensor_kinase"/>
</dbReference>
<dbReference type="Proteomes" id="UP001589818">
    <property type="component" value="Unassembled WGS sequence"/>
</dbReference>
<dbReference type="Pfam" id="PF02518">
    <property type="entry name" value="HATPase_c"/>
    <property type="match status" value="1"/>
</dbReference>
<dbReference type="Pfam" id="PF06580">
    <property type="entry name" value="His_kinase"/>
    <property type="match status" value="1"/>
</dbReference>
<feature type="domain" description="HAMP" evidence="8">
    <location>
        <begin position="344"/>
        <end position="396"/>
    </location>
</feature>
<comment type="caution">
    <text evidence="9">The sequence shown here is derived from an EMBL/GenBank/DDBJ whole genome shotgun (WGS) entry which is preliminary data.</text>
</comment>
<dbReference type="GO" id="GO:0016301">
    <property type="term" value="F:kinase activity"/>
    <property type="evidence" value="ECO:0007669"/>
    <property type="project" value="UniProtKB-KW"/>
</dbReference>
<evidence type="ECO:0000256" key="3">
    <source>
        <dbReference type="ARBA" id="ARBA00022553"/>
    </source>
</evidence>
<sequence>MKRRMRFNFHHLHLKHKLLICYGTLIVFSVLIVGVFSYYNAREYVSGQASDEYFRTLEQIRMNIEFKLNTYDELANQIITDDNFIFALFKTYTSPADYSYQYLTVIRDALKLKEKNKSVLDMLIYKENDTMPEDGVNLINLESAQKSWWYKTYFGDVEGAGVTDFIRMQNAKVWLITDEDLRPPYKLERVARQKRVAIVKPIVFNRETLVGILETDIKYDAIFGEYEAARSGGGAGDNDDRLFITDAGNSVLFQNDEGGTATAGLLRDYASEMEGKSGGFFQIDDGKAKKLIVFSKGTDYGWTYFREIPIERLLNSAKSVQQLTIAIALLSIAVSFLISLVIASVLTRRIAVLSRKMEEIGDLELDVTVEIDGKDEVGHLARSFNRMIKRMKELVTELKSSQQIQRDSEVKALQAQINPHFLYNTLATIKWAALDNESDKVATMVDNLSTFYRLSLNKGREFLTVEEELEQITAYTDIQQERLGERIRVQIDCEEEIKRCYMLKLLLQPFVENAIIHGAEHNYDSVTTIRIHGFRAGERIVLEVIDDGIGIEHTPSPGDYRFAGGYGILNVHEKIRIVYGGQYGVGLTSERGWGTKVTVTIPVVVDDPNPADS</sequence>
<dbReference type="SMART" id="SM00304">
    <property type="entry name" value="HAMP"/>
    <property type="match status" value="1"/>
</dbReference>
<keyword evidence="3" id="KW-0597">Phosphoprotein</keyword>
<dbReference type="RefSeq" id="WP_204821378.1">
    <property type="nucleotide sequence ID" value="NZ_JANHOF010000012.1"/>
</dbReference>
<name>A0ABV6JM00_9BACL</name>
<evidence type="ECO:0000256" key="4">
    <source>
        <dbReference type="ARBA" id="ARBA00022679"/>
    </source>
</evidence>
<evidence type="ECO:0000256" key="1">
    <source>
        <dbReference type="ARBA" id="ARBA00004651"/>
    </source>
</evidence>
<evidence type="ECO:0000256" key="6">
    <source>
        <dbReference type="ARBA" id="ARBA00023136"/>
    </source>
</evidence>
<evidence type="ECO:0000313" key="9">
    <source>
        <dbReference type="EMBL" id="MFC0396707.1"/>
    </source>
</evidence>
<keyword evidence="2" id="KW-1003">Cell membrane</keyword>
<dbReference type="PROSITE" id="PS50885">
    <property type="entry name" value="HAMP"/>
    <property type="match status" value="1"/>
</dbReference>